<dbReference type="Proteomes" id="UP001295794">
    <property type="component" value="Unassembled WGS sequence"/>
</dbReference>
<protein>
    <submittedName>
        <fullName evidence="1">Uncharacterized protein</fullName>
    </submittedName>
</protein>
<evidence type="ECO:0000313" key="2">
    <source>
        <dbReference type="Proteomes" id="UP001295794"/>
    </source>
</evidence>
<comment type="caution">
    <text evidence="1">The sequence shown here is derived from an EMBL/GenBank/DDBJ whole genome shotgun (WGS) entry which is preliminary data.</text>
</comment>
<accession>A0AAD2GT72</accession>
<keyword evidence="2" id="KW-1185">Reference proteome</keyword>
<gene>
    <name evidence="1" type="ORF">MYCIT1_LOCUS1921</name>
</gene>
<name>A0AAD2GT72_9AGAR</name>
<evidence type="ECO:0000313" key="1">
    <source>
        <dbReference type="EMBL" id="CAK5262867.1"/>
    </source>
</evidence>
<sequence>MLPVRSGCPFPGLPFPAVLASTHWAAHVLNRAITAKGMTKRAMTERHRSCGHSCLRVSSALIGLRWNIHHPNECRVLEPHRFCHRLSISRSALSENMSEAQTTSALDPWVRG</sequence>
<proteinExistence type="predicted"/>
<reference evidence="1" key="1">
    <citation type="submission" date="2023-11" db="EMBL/GenBank/DDBJ databases">
        <authorList>
            <person name="De Vega J J."/>
            <person name="De Vega J J."/>
        </authorList>
    </citation>
    <scope>NUCLEOTIDE SEQUENCE</scope>
</reference>
<dbReference type="EMBL" id="CAVNYO010000028">
    <property type="protein sequence ID" value="CAK5262867.1"/>
    <property type="molecule type" value="Genomic_DNA"/>
</dbReference>
<dbReference type="AlphaFoldDB" id="A0AAD2GT72"/>
<organism evidence="1 2">
    <name type="scientific">Mycena citricolor</name>
    <dbReference type="NCBI Taxonomy" id="2018698"/>
    <lineage>
        <taxon>Eukaryota</taxon>
        <taxon>Fungi</taxon>
        <taxon>Dikarya</taxon>
        <taxon>Basidiomycota</taxon>
        <taxon>Agaricomycotina</taxon>
        <taxon>Agaricomycetes</taxon>
        <taxon>Agaricomycetidae</taxon>
        <taxon>Agaricales</taxon>
        <taxon>Marasmiineae</taxon>
        <taxon>Mycenaceae</taxon>
        <taxon>Mycena</taxon>
    </lineage>
</organism>